<protein>
    <submittedName>
        <fullName evidence="3">D-lactate dehydrogenase</fullName>
        <ecNumber evidence="3">1.1.1.28</ecNumber>
    </submittedName>
</protein>
<accession>A0A380H0P0</accession>
<dbReference type="Gene3D" id="3.40.50.720">
    <property type="entry name" value="NAD(P)-binding Rossmann-like Domain"/>
    <property type="match status" value="1"/>
</dbReference>
<sequence>MTKIKLMSVREEDLPYIEAWAQQHQVEDDFSREQLTENYVESVKDCDGLSLSQTLPISEEIYKKLESYGIKQIAQRSAGFDDFDLDLAT</sequence>
<dbReference type="GO" id="GO:0008720">
    <property type="term" value="F:D-lactate dehydrogenase (NAD+) activity"/>
    <property type="evidence" value="ECO:0007669"/>
    <property type="project" value="UniProtKB-EC"/>
</dbReference>
<dbReference type="GO" id="GO:0051287">
    <property type="term" value="F:NAD binding"/>
    <property type="evidence" value="ECO:0007669"/>
    <property type="project" value="InterPro"/>
</dbReference>
<name>A0A380H0P0_9STAP</name>
<dbReference type="InterPro" id="IPR058205">
    <property type="entry name" value="D-LDH-like"/>
</dbReference>
<dbReference type="Proteomes" id="UP000255425">
    <property type="component" value="Unassembled WGS sequence"/>
</dbReference>
<evidence type="ECO:0000313" key="4">
    <source>
        <dbReference type="Proteomes" id="UP000255425"/>
    </source>
</evidence>
<keyword evidence="4" id="KW-1185">Reference proteome</keyword>
<dbReference type="InterPro" id="IPR006139">
    <property type="entry name" value="D-isomer_2_OHA_DH_cat_dom"/>
</dbReference>
<evidence type="ECO:0000256" key="1">
    <source>
        <dbReference type="ARBA" id="ARBA00023027"/>
    </source>
</evidence>
<dbReference type="PANTHER" id="PTHR43026:SF1">
    <property type="entry name" value="2-HYDROXYACID DEHYDROGENASE HOMOLOG 1-RELATED"/>
    <property type="match status" value="1"/>
</dbReference>
<dbReference type="PANTHER" id="PTHR43026">
    <property type="entry name" value="2-HYDROXYACID DEHYDROGENASE HOMOLOG 1-RELATED"/>
    <property type="match status" value="1"/>
</dbReference>
<keyword evidence="1" id="KW-0520">NAD</keyword>
<dbReference type="SUPFAM" id="SSF52283">
    <property type="entry name" value="Formate/glycerate dehydrogenase catalytic domain-like"/>
    <property type="match status" value="1"/>
</dbReference>
<proteinExistence type="predicted"/>
<dbReference type="EMBL" id="UHDZ01000001">
    <property type="protein sequence ID" value="SUM68246.1"/>
    <property type="molecule type" value="Genomic_DNA"/>
</dbReference>
<keyword evidence="3" id="KW-0560">Oxidoreductase</keyword>
<reference evidence="3 4" key="1">
    <citation type="submission" date="2018-06" db="EMBL/GenBank/DDBJ databases">
        <authorList>
            <consortium name="Pathogen Informatics"/>
            <person name="Doyle S."/>
        </authorList>
    </citation>
    <scope>NUCLEOTIDE SEQUENCE [LARGE SCALE GENOMIC DNA]</scope>
    <source>
        <strain evidence="3 4">NCTC11807</strain>
    </source>
</reference>
<evidence type="ECO:0000313" key="3">
    <source>
        <dbReference type="EMBL" id="SUM68246.1"/>
    </source>
</evidence>
<feature type="domain" description="D-isomer specific 2-hydroxyacid dehydrogenase catalytic" evidence="2">
    <location>
        <begin position="8"/>
        <end position="89"/>
    </location>
</feature>
<dbReference type="Pfam" id="PF00389">
    <property type="entry name" value="2-Hacid_dh"/>
    <property type="match status" value="1"/>
</dbReference>
<gene>
    <name evidence="3" type="primary">ldhD_1</name>
    <name evidence="3" type="ORF">NCTC11807_00475</name>
</gene>
<organism evidence="3 4">
    <name type="scientific">Staphylococcus saccharolyticus</name>
    <dbReference type="NCBI Taxonomy" id="33028"/>
    <lineage>
        <taxon>Bacteria</taxon>
        <taxon>Bacillati</taxon>
        <taxon>Bacillota</taxon>
        <taxon>Bacilli</taxon>
        <taxon>Bacillales</taxon>
        <taxon>Staphylococcaceae</taxon>
        <taxon>Staphylococcus</taxon>
    </lineage>
</organism>
<dbReference type="EC" id="1.1.1.28" evidence="3"/>
<evidence type="ECO:0000259" key="2">
    <source>
        <dbReference type="Pfam" id="PF00389"/>
    </source>
</evidence>
<dbReference type="AlphaFoldDB" id="A0A380H0P0"/>